<dbReference type="Gene3D" id="2.60.40.1180">
    <property type="entry name" value="Golgi alpha-mannosidase II"/>
    <property type="match status" value="1"/>
</dbReference>
<dbReference type="InterPro" id="IPR013780">
    <property type="entry name" value="Glyco_hydro_b"/>
</dbReference>
<feature type="non-terminal residue" evidence="2">
    <location>
        <position position="112"/>
    </location>
</feature>
<proteinExistence type="predicted"/>
<protein>
    <submittedName>
        <fullName evidence="2">CAZy families GH31 protein</fullName>
    </submittedName>
</protein>
<evidence type="ECO:0000259" key="1">
    <source>
        <dbReference type="Pfam" id="PF17137"/>
    </source>
</evidence>
<dbReference type="InterPro" id="IPR033403">
    <property type="entry name" value="DUF5110"/>
</dbReference>
<evidence type="ECO:0000313" key="2">
    <source>
        <dbReference type="EMBL" id="AIA95926.1"/>
    </source>
</evidence>
<feature type="domain" description="DUF5110" evidence="1">
    <location>
        <begin position="34"/>
        <end position="98"/>
    </location>
</feature>
<sequence length="112" mass="12701">MGWDSIPLYIRAGGIIPIAVEQPTSLVRDEIRTLRLICAPERDGRFVLHEDDGRTRAHERGQRRESVVTMTSGSTVRITLERSGPYRSAVQAFRFDVIHPERAPLHVRANGR</sequence>
<dbReference type="EMBL" id="KF128561">
    <property type="protein sequence ID" value="AIA95926.1"/>
    <property type="molecule type" value="Genomic_DNA"/>
</dbReference>
<dbReference type="AlphaFoldDB" id="A0A060CSI4"/>
<organism evidence="2">
    <name type="scientific">uncultured Saccharopolyspora sp</name>
    <dbReference type="NCBI Taxonomy" id="498730"/>
    <lineage>
        <taxon>Bacteria</taxon>
        <taxon>Bacillati</taxon>
        <taxon>Actinomycetota</taxon>
        <taxon>Actinomycetes</taxon>
        <taxon>Pseudonocardiales</taxon>
        <taxon>Pseudonocardiaceae</taxon>
        <taxon>Saccharopolyspora</taxon>
        <taxon>environmental samples</taxon>
    </lineage>
</organism>
<accession>A0A060CSI4</accession>
<name>A0A060CSI4_9PSEU</name>
<reference evidence="2" key="1">
    <citation type="journal article" date="2013" name="Environ. Microbiol.">
        <title>Seasonally variable intestinal metagenomes of the red palm weevil (Rhynchophorus ferrugineus).</title>
        <authorList>
            <person name="Jia S."/>
            <person name="Zhang X."/>
            <person name="Zhang G."/>
            <person name="Yin A."/>
            <person name="Zhang S."/>
            <person name="Li F."/>
            <person name="Wang L."/>
            <person name="Zhao D."/>
            <person name="Yun Q."/>
            <person name="Tala"/>
            <person name="Wang J."/>
            <person name="Sun G."/>
            <person name="Baabdullah M."/>
            <person name="Yu X."/>
            <person name="Hu S."/>
            <person name="Al-Mssallem I.S."/>
            <person name="Yu J."/>
        </authorList>
    </citation>
    <scope>NUCLEOTIDE SEQUENCE</scope>
</reference>
<dbReference type="Pfam" id="PF17137">
    <property type="entry name" value="DUF5110"/>
    <property type="match status" value="1"/>
</dbReference>